<keyword evidence="3" id="KW-1185">Reference proteome</keyword>
<sequence length="222" mass="25506">ISSTLKVLKGFKPFLQSEGLPFAILSYRRCIGCRKKRSLRANSWFEEFPRISLGMLLLCVHYFVCEDTQRKTARRLNMNQGLVSRIFRRLQDVCSMDLVERPVIPIGGPGAAVKCDETKFNHKAKYNRGRRAARDSWVFGIVITEFTPARGYFQVVDRRDIATLDPIIARCIRPGTVVYTDDWAAYRGMTVRINNVADHRVVVHTRHFVDPVTGFHTQEIES</sequence>
<evidence type="ECO:0000313" key="3">
    <source>
        <dbReference type="Proteomes" id="UP001249851"/>
    </source>
</evidence>
<dbReference type="SMART" id="SM01126">
    <property type="entry name" value="DDE_Tnp_IS1595"/>
    <property type="match status" value="1"/>
</dbReference>
<evidence type="ECO:0000313" key="2">
    <source>
        <dbReference type="EMBL" id="KAK2550143.1"/>
    </source>
</evidence>
<dbReference type="Pfam" id="PF12762">
    <property type="entry name" value="DDE_Tnp_IS1595"/>
    <property type="match status" value="1"/>
</dbReference>
<feature type="non-terminal residue" evidence="2">
    <location>
        <position position="222"/>
    </location>
</feature>
<dbReference type="PANTHER" id="PTHR47163">
    <property type="entry name" value="DDE_TNP_IS1595 DOMAIN-CONTAINING PROTEIN"/>
    <property type="match status" value="1"/>
</dbReference>
<reference evidence="2" key="2">
    <citation type="journal article" date="2023" name="Science">
        <title>Genomic signatures of disease resistance in endangered staghorn corals.</title>
        <authorList>
            <person name="Vollmer S.V."/>
            <person name="Selwyn J.D."/>
            <person name="Despard B.A."/>
            <person name="Roesel C.L."/>
        </authorList>
    </citation>
    <scope>NUCLEOTIDE SEQUENCE</scope>
    <source>
        <strain evidence="2">K2</strain>
    </source>
</reference>
<name>A0AAD9UU85_ACRCE</name>
<evidence type="ECO:0000259" key="1">
    <source>
        <dbReference type="SMART" id="SM01126"/>
    </source>
</evidence>
<dbReference type="PANTHER" id="PTHR47163:SF2">
    <property type="entry name" value="SI:DKEY-17M8.2"/>
    <property type="match status" value="1"/>
</dbReference>
<dbReference type="EMBL" id="JARQWQ010000115">
    <property type="protein sequence ID" value="KAK2550143.1"/>
    <property type="molecule type" value="Genomic_DNA"/>
</dbReference>
<dbReference type="AlphaFoldDB" id="A0AAD9UU85"/>
<dbReference type="Proteomes" id="UP001249851">
    <property type="component" value="Unassembled WGS sequence"/>
</dbReference>
<dbReference type="InterPro" id="IPR024445">
    <property type="entry name" value="Tnp_ISXO2-like"/>
</dbReference>
<proteinExistence type="predicted"/>
<dbReference type="InterPro" id="IPR053164">
    <property type="entry name" value="IS1016-like_transposase"/>
</dbReference>
<gene>
    <name evidence="2" type="ORF">P5673_029342</name>
</gene>
<protein>
    <recommendedName>
        <fullName evidence="1">ISXO2-like transposase domain-containing protein</fullName>
    </recommendedName>
</protein>
<reference evidence="2" key="1">
    <citation type="journal article" date="2023" name="G3 (Bethesda)">
        <title>Whole genome assembly and annotation of the endangered Caribbean coral Acropora cervicornis.</title>
        <authorList>
            <person name="Selwyn J.D."/>
            <person name="Vollmer S.V."/>
        </authorList>
    </citation>
    <scope>NUCLEOTIDE SEQUENCE</scope>
    <source>
        <strain evidence="2">K2</strain>
    </source>
</reference>
<comment type="caution">
    <text evidence="2">The sequence shown here is derived from an EMBL/GenBank/DDBJ whole genome shotgun (WGS) entry which is preliminary data.</text>
</comment>
<feature type="domain" description="ISXO2-like transposase" evidence="1">
    <location>
        <begin position="105"/>
        <end position="222"/>
    </location>
</feature>
<accession>A0AAD9UU85</accession>
<organism evidence="2 3">
    <name type="scientific">Acropora cervicornis</name>
    <name type="common">Staghorn coral</name>
    <dbReference type="NCBI Taxonomy" id="6130"/>
    <lineage>
        <taxon>Eukaryota</taxon>
        <taxon>Metazoa</taxon>
        <taxon>Cnidaria</taxon>
        <taxon>Anthozoa</taxon>
        <taxon>Hexacorallia</taxon>
        <taxon>Scleractinia</taxon>
        <taxon>Astrocoeniina</taxon>
        <taxon>Acroporidae</taxon>
        <taxon>Acropora</taxon>
    </lineage>
</organism>